<evidence type="ECO:0000313" key="1">
    <source>
        <dbReference type="EMBL" id="KKK58650.1"/>
    </source>
</evidence>
<dbReference type="EMBL" id="LAZR01063869">
    <property type="protein sequence ID" value="KKK58650.1"/>
    <property type="molecule type" value="Genomic_DNA"/>
</dbReference>
<dbReference type="AlphaFoldDB" id="A0A0F8XCG2"/>
<name>A0A0F8XCG2_9ZZZZ</name>
<organism evidence="1">
    <name type="scientific">marine sediment metagenome</name>
    <dbReference type="NCBI Taxonomy" id="412755"/>
    <lineage>
        <taxon>unclassified sequences</taxon>
        <taxon>metagenomes</taxon>
        <taxon>ecological metagenomes</taxon>
    </lineage>
</organism>
<comment type="caution">
    <text evidence="1">The sequence shown here is derived from an EMBL/GenBank/DDBJ whole genome shotgun (WGS) entry which is preliminary data.</text>
</comment>
<accession>A0A0F8XCG2</accession>
<reference evidence="1" key="1">
    <citation type="journal article" date="2015" name="Nature">
        <title>Complex archaea that bridge the gap between prokaryotes and eukaryotes.</title>
        <authorList>
            <person name="Spang A."/>
            <person name="Saw J.H."/>
            <person name="Jorgensen S.L."/>
            <person name="Zaremba-Niedzwiedzka K."/>
            <person name="Martijn J."/>
            <person name="Lind A.E."/>
            <person name="van Eijk R."/>
            <person name="Schleper C."/>
            <person name="Guy L."/>
            <person name="Ettema T.J."/>
        </authorList>
    </citation>
    <scope>NUCLEOTIDE SEQUENCE</scope>
</reference>
<gene>
    <name evidence="1" type="ORF">LCGC14_3042280</name>
</gene>
<sequence length="82" mass="8270">MAVNIAIVRTTLNSGTGTQDFTVSGFGTCKGALVWTSSPSADTGTGGACVSYGAVTGASNRWAAVAMTEDAAGRTDVSRIFF</sequence>
<protein>
    <submittedName>
        <fullName evidence="1">Uncharacterized protein</fullName>
    </submittedName>
</protein>
<feature type="non-terminal residue" evidence="1">
    <location>
        <position position="82"/>
    </location>
</feature>
<proteinExistence type="predicted"/>